<comment type="caution">
    <text evidence="1">The sequence shown here is derived from an EMBL/GenBank/DDBJ whole genome shotgun (WGS) entry which is preliminary data.</text>
</comment>
<evidence type="ECO:0000313" key="1">
    <source>
        <dbReference type="EMBL" id="PPA71683.1"/>
    </source>
</evidence>
<dbReference type="AlphaFoldDB" id="A0A2S5GFM1"/>
<proteinExistence type="predicted"/>
<name>A0A2S5GFM1_9BACL</name>
<accession>A0A2S5GFM1</accession>
<evidence type="ECO:0000313" key="2">
    <source>
        <dbReference type="Proteomes" id="UP000239047"/>
    </source>
</evidence>
<reference evidence="1 2" key="1">
    <citation type="submission" date="2018-02" db="EMBL/GenBank/DDBJ databases">
        <title>Jeotgalibacillus proteolyticum sp. nov. a protease producing bacterium isolated from ocean sediments of Laizhou Bay.</title>
        <authorList>
            <person name="Li Y."/>
        </authorList>
    </citation>
    <scope>NUCLEOTIDE SEQUENCE [LARGE SCALE GENOMIC DNA]</scope>
    <source>
        <strain evidence="1 2">22-7</strain>
    </source>
</reference>
<gene>
    <name evidence="1" type="ORF">C4B60_06410</name>
</gene>
<keyword evidence="2" id="KW-1185">Reference proteome</keyword>
<organism evidence="1 2">
    <name type="scientific">Jeotgalibacillus proteolyticus</name>
    <dbReference type="NCBI Taxonomy" id="2082395"/>
    <lineage>
        <taxon>Bacteria</taxon>
        <taxon>Bacillati</taxon>
        <taxon>Bacillota</taxon>
        <taxon>Bacilli</taxon>
        <taxon>Bacillales</taxon>
        <taxon>Caryophanaceae</taxon>
        <taxon>Jeotgalibacillus</taxon>
    </lineage>
</organism>
<dbReference type="Proteomes" id="UP000239047">
    <property type="component" value="Unassembled WGS sequence"/>
</dbReference>
<sequence>MDFLGTHAVLLLFEKNLITEEETSFPPLHGMALFGTCLQVMQKKGKFVPKMSLDIVDEKTVHSLFDEYRLDSISFELRSLKGYTDAEMNMNCSIAYVNEERVIRNLSSPESNSLTEAYQLPDYWKGILKEHNYRENIPAKIYQYMRLKNVPFLTSDLITSILKNTDRNSRRILSDMEQMGLIQSVTEEKNSGKPGRPRKIYELVIENG</sequence>
<dbReference type="RefSeq" id="WP_104057172.1">
    <property type="nucleotide sequence ID" value="NZ_PREZ01000002.1"/>
</dbReference>
<dbReference type="OrthoDB" id="4986073at2"/>
<protein>
    <submittedName>
        <fullName evidence="1">Uncharacterized protein</fullName>
    </submittedName>
</protein>
<dbReference type="EMBL" id="PREZ01000002">
    <property type="protein sequence ID" value="PPA71683.1"/>
    <property type="molecule type" value="Genomic_DNA"/>
</dbReference>